<accession>A0A6J5T8R4</accession>
<proteinExistence type="predicted"/>
<dbReference type="EMBL" id="LR797819">
    <property type="protein sequence ID" value="CAB4241070.1"/>
    <property type="molecule type" value="Genomic_DNA"/>
</dbReference>
<reference evidence="1" key="1">
    <citation type="submission" date="2020-05" db="EMBL/GenBank/DDBJ databases">
        <authorList>
            <person name="Chiriac C."/>
            <person name="Salcher M."/>
            <person name="Ghai R."/>
            <person name="Kavagutti S V."/>
        </authorList>
    </citation>
    <scope>NUCLEOTIDE SEQUENCE</scope>
</reference>
<organism evidence="1">
    <name type="scientific">uncultured Caudovirales phage</name>
    <dbReference type="NCBI Taxonomy" id="2100421"/>
    <lineage>
        <taxon>Viruses</taxon>
        <taxon>Duplodnaviria</taxon>
        <taxon>Heunggongvirae</taxon>
        <taxon>Uroviricota</taxon>
        <taxon>Caudoviricetes</taxon>
        <taxon>Peduoviridae</taxon>
        <taxon>Maltschvirus</taxon>
        <taxon>Maltschvirus maltsch</taxon>
    </lineage>
</organism>
<name>A0A6J5T8R4_9CAUD</name>
<sequence>MEAFIRELVLWLLFALAGLFVVMCLALATGVVFGAAKQLYLLGFSFWS</sequence>
<evidence type="ECO:0000313" key="1">
    <source>
        <dbReference type="EMBL" id="CAB4241070.1"/>
    </source>
</evidence>
<gene>
    <name evidence="1" type="ORF">UFOVP56_61</name>
</gene>
<protein>
    <submittedName>
        <fullName evidence="1">Uncharacterized protein</fullName>
    </submittedName>
</protein>